<gene>
    <name evidence="3" type="ORF">CH333_06340</name>
</gene>
<dbReference type="InterPro" id="IPR014048">
    <property type="entry name" value="MethylDNA_cys_MeTrfase_DNA-bd"/>
</dbReference>
<dbReference type="CDD" id="cd06445">
    <property type="entry name" value="ATase"/>
    <property type="match status" value="1"/>
</dbReference>
<evidence type="ECO:0000313" key="4">
    <source>
        <dbReference type="Proteomes" id="UP000215215"/>
    </source>
</evidence>
<dbReference type="SUPFAM" id="SSF46767">
    <property type="entry name" value="Methylated DNA-protein cysteine methyltransferase, C-terminal domain"/>
    <property type="match status" value="1"/>
</dbReference>
<comment type="caution">
    <text evidence="3">The sequence shown here is derived from an EMBL/GenBank/DDBJ whole genome shotgun (WGS) entry which is preliminary data.</text>
</comment>
<dbReference type="NCBIfam" id="TIGR00589">
    <property type="entry name" value="ogt"/>
    <property type="match status" value="1"/>
</dbReference>
<dbReference type="PANTHER" id="PTHR42942">
    <property type="entry name" value="6-O-METHYLGUANINE DNA METHYLTRANSFERASE"/>
    <property type="match status" value="1"/>
</dbReference>
<dbReference type="EMBL" id="NOZQ01000140">
    <property type="protein sequence ID" value="OYD15147.1"/>
    <property type="molecule type" value="Genomic_DNA"/>
</dbReference>
<dbReference type="AlphaFoldDB" id="A0A235BTS2"/>
<organism evidence="3 4">
    <name type="scientific">candidate division WOR-3 bacterium JGI_Cruoil_03_44_89</name>
    <dbReference type="NCBI Taxonomy" id="1973748"/>
    <lineage>
        <taxon>Bacteria</taxon>
        <taxon>Bacteria division WOR-3</taxon>
    </lineage>
</organism>
<dbReference type="Pfam" id="PF01035">
    <property type="entry name" value="DNA_binding_1"/>
    <property type="match status" value="1"/>
</dbReference>
<dbReference type="Gene3D" id="1.10.10.10">
    <property type="entry name" value="Winged helix-like DNA-binding domain superfamily/Winged helix DNA-binding domain"/>
    <property type="match status" value="1"/>
</dbReference>
<evidence type="ECO:0000313" key="3">
    <source>
        <dbReference type="EMBL" id="OYD15147.1"/>
    </source>
</evidence>
<feature type="domain" description="Methylated-DNA-[protein]-cysteine S-methyltransferase DNA binding" evidence="2">
    <location>
        <begin position="4"/>
        <end position="85"/>
    </location>
</feature>
<reference evidence="3 4" key="1">
    <citation type="submission" date="2017-07" db="EMBL/GenBank/DDBJ databases">
        <title>Recovery of genomes from metagenomes via a dereplication, aggregation, and scoring strategy.</title>
        <authorList>
            <person name="Sieber C.M."/>
            <person name="Probst A.J."/>
            <person name="Sharrar A."/>
            <person name="Thomas B.C."/>
            <person name="Hess M."/>
            <person name="Tringe S.G."/>
            <person name="Banfield J.F."/>
        </authorList>
    </citation>
    <scope>NUCLEOTIDE SEQUENCE [LARGE SCALE GENOMIC DNA]</scope>
    <source>
        <strain evidence="3">JGI_Cruoil_03_44_89</strain>
    </source>
</reference>
<dbReference type="InterPro" id="IPR052520">
    <property type="entry name" value="ATL_DNA_repair"/>
</dbReference>
<keyword evidence="3" id="KW-0808">Transferase</keyword>
<dbReference type="GO" id="GO:0006281">
    <property type="term" value="P:DNA repair"/>
    <property type="evidence" value="ECO:0007669"/>
    <property type="project" value="InterPro"/>
</dbReference>
<keyword evidence="1" id="KW-0227">DNA damage</keyword>
<dbReference type="Proteomes" id="UP000215215">
    <property type="component" value="Unassembled WGS sequence"/>
</dbReference>
<dbReference type="InterPro" id="IPR036388">
    <property type="entry name" value="WH-like_DNA-bd_sf"/>
</dbReference>
<dbReference type="InterPro" id="IPR036217">
    <property type="entry name" value="MethylDNA_cys_MeTrfase_DNAb"/>
</dbReference>
<keyword evidence="3" id="KW-0489">Methyltransferase</keyword>
<dbReference type="GO" id="GO:0008168">
    <property type="term" value="F:methyltransferase activity"/>
    <property type="evidence" value="ECO:0007669"/>
    <property type="project" value="UniProtKB-KW"/>
</dbReference>
<sequence>MKNPFYQSVIETIRSIPRGKIATYGEIADYAGNPRAARQVAYILHSSSRKENLPWHRVVNGKGCISLKPGHGYELQKKLLKKEGIIFDESDRIDLNRFLWFPSPHKLFP</sequence>
<name>A0A235BTS2_UNCW3</name>
<accession>A0A235BTS2</accession>
<protein>
    <submittedName>
        <fullName evidence="3">DNA methyltransferase</fullName>
    </submittedName>
</protein>
<dbReference type="GO" id="GO:0032259">
    <property type="term" value="P:methylation"/>
    <property type="evidence" value="ECO:0007669"/>
    <property type="project" value="UniProtKB-KW"/>
</dbReference>
<evidence type="ECO:0000256" key="1">
    <source>
        <dbReference type="ARBA" id="ARBA00022763"/>
    </source>
</evidence>
<proteinExistence type="predicted"/>
<evidence type="ECO:0000259" key="2">
    <source>
        <dbReference type="Pfam" id="PF01035"/>
    </source>
</evidence>
<dbReference type="PANTHER" id="PTHR42942:SF1">
    <property type="entry name" value="ALKYLTRANSFERASE-LIKE PROTEIN 1"/>
    <property type="match status" value="1"/>
</dbReference>